<gene>
    <name evidence="1" type="ORF">GCM10010841_08800</name>
</gene>
<reference evidence="2" key="1">
    <citation type="journal article" date="2019" name="Int. J. Syst. Evol. Microbiol.">
        <title>The Global Catalogue of Microorganisms (GCM) 10K type strain sequencing project: providing services to taxonomists for standard genome sequencing and annotation.</title>
        <authorList>
            <consortium name="The Broad Institute Genomics Platform"/>
            <consortium name="The Broad Institute Genome Sequencing Center for Infectious Disease"/>
            <person name="Wu L."/>
            <person name="Ma J."/>
        </authorList>
    </citation>
    <scope>NUCLEOTIDE SEQUENCE [LARGE SCALE GENOMIC DNA]</scope>
    <source>
        <strain evidence="2">JCM 15443</strain>
    </source>
</reference>
<organism evidence="1 2">
    <name type="scientific">Deinococcus aerophilus</name>
    <dbReference type="NCBI Taxonomy" id="522488"/>
    <lineage>
        <taxon>Bacteria</taxon>
        <taxon>Thermotogati</taxon>
        <taxon>Deinococcota</taxon>
        <taxon>Deinococci</taxon>
        <taxon>Deinococcales</taxon>
        <taxon>Deinococcaceae</taxon>
        <taxon>Deinococcus</taxon>
    </lineage>
</organism>
<proteinExistence type="predicted"/>
<dbReference type="RefSeq" id="WP_188901763.1">
    <property type="nucleotide sequence ID" value="NZ_BMOM01000004.1"/>
</dbReference>
<evidence type="ECO:0000313" key="2">
    <source>
        <dbReference type="Proteomes" id="UP000661918"/>
    </source>
</evidence>
<keyword evidence="2" id="KW-1185">Reference proteome</keyword>
<protein>
    <submittedName>
        <fullName evidence="1">Uncharacterized protein</fullName>
    </submittedName>
</protein>
<comment type="caution">
    <text evidence="1">The sequence shown here is derived from an EMBL/GenBank/DDBJ whole genome shotgun (WGS) entry which is preliminary data.</text>
</comment>
<dbReference type="Proteomes" id="UP000661918">
    <property type="component" value="Unassembled WGS sequence"/>
</dbReference>
<dbReference type="EMBL" id="BMOM01000004">
    <property type="protein sequence ID" value="GGM02506.1"/>
    <property type="molecule type" value="Genomic_DNA"/>
</dbReference>
<evidence type="ECO:0000313" key="1">
    <source>
        <dbReference type="EMBL" id="GGM02506.1"/>
    </source>
</evidence>
<accession>A0ABQ2GMD8</accession>
<sequence length="89" mass="10341">MSKTLLSVDLLRQDYGLGRDLATHFVRLLPHIKMGRRGCGERLLIKRADFEHLIDRAAAERVDLWRLARQHTPETLQAWLVPIDILETN</sequence>
<name>A0ABQ2GMD8_9DEIO</name>